<sequence length="232" mass="25928">MLSQSSSDNPCIDEEVIPKEESEFSEYEKEEYWVALHSSMTPPDEAFYPKRPAVKLDPSLPSYKGESAGTTSSHMTYFDTLSYTTKNQPPCLNKGLVKGIGRTMVSLDYYLPPNFSILRSGNVPKRLSKKRRKHKQENIASPGCMPFERSLSSQYSIIGGISKDILTEVNQQFACLAQPYAIGILQTRGYIPPGPYAKNTDPAYLCNVNPRSRIQASDQGSRSPTADSHRYN</sequence>
<comment type="caution">
    <text evidence="2">The sequence shown here is derived from an EMBL/GenBank/DDBJ whole genome shotgun (WGS) entry which is preliminary data.</text>
</comment>
<evidence type="ECO:0000313" key="3">
    <source>
        <dbReference type="Proteomes" id="UP000886595"/>
    </source>
</evidence>
<reference evidence="2 3" key="1">
    <citation type="submission" date="2020-02" db="EMBL/GenBank/DDBJ databases">
        <authorList>
            <person name="Ma Q."/>
            <person name="Huang Y."/>
            <person name="Song X."/>
            <person name="Pei D."/>
        </authorList>
    </citation>
    <scope>NUCLEOTIDE SEQUENCE [LARGE SCALE GENOMIC DNA]</scope>
    <source>
        <strain evidence="2">Sxm20200214</strain>
        <tissue evidence="2">Leaf</tissue>
    </source>
</reference>
<dbReference type="AlphaFoldDB" id="A0A8X7W6A1"/>
<gene>
    <name evidence="2" type="ORF">Bca52824_016393</name>
</gene>
<feature type="region of interest" description="Disordered" evidence="1">
    <location>
        <begin position="1"/>
        <end position="23"/>
    </location>
</feature>
<keyword evidence="3" id="KW-1185">Reference proteome</keyword>
<proteinExistence type="predicted"/>
<evidence type="ECO:0000313" key="2">
    <source>
        <dbReference type="EMBL" id="KAG2323180.1"/>
    </source>
</evidence>
<dbReference type="Proteomes" id="UP000886595">
    <property type="component" value="Unassembled WGS sequence"/>
</dbReference>
<feature type="compositionally biased region" description="Polar residues" evidence="1">
    <location>
        <begin position="211"/>
        <end position="226"/>
    </location>
</feature>
<dbReference type="EMBL" id="JAAMPC010000003">
    <property type="protein sequence ID" value="KAG2323180.1"/>
    <property type="molecule type" value="Genomic_DNA"/>
</dbReference>
<name>A0A8X7W6A1_BRACI</name>
<evidence type="ECO:0000256" key="1">
    <source>
        <dbReference type="SAM" id="MobiDB-lite"/>
    </source>
</evidence>
<feature type="region of interest" description="Disordered" evidence="1">
    <location>
        <begin position="211"/>
        <end position="232"/>
    </location>
</feature>
<accession>A0A8X7W6A1</accession>
<protein>
    <submittedName>
        <fullName evidence="2">Uncharacterized protein</fullName>
    </submittedName>
</protein>
<organism evidence="2 3">
    <name type="scientific">Brassica carinata</name>
    <name type="common">Ethiopian mustard</name>
    <name type="synonym">Abyssinian cabbage</name>
    <dbReference type="NCBI Taxonomy" id="52824"/>
    <lineage>
        <taxon>Eukaryota</taxon>
        <taxon>Viridiplantae</taxon>
        <taxon>Streptophyta</taxon>
        <taxon>Embryophyta</taxon>
        <taxon>Tracheophyta</taxon>
        <taxon>Spermatophyta</taxon>
        <taxon>Magnoliopsida</taxon>
        <taxon>eudicotyledons</taxon>
        <taxon>Gunneridae</taxon>
        <taxon>Pentapetalae</taxon>
        <taxon>rosids</taxon>
        <taxon>malvids</taxon>
        <taxon>Brassicales</taxon>
        <taxon>Brassicaceae</taxon>
        <taxon>Brassiceae</taxon>
        <taxon>Brassica</taxon>
    </lineage>
</organism>